<dbReference type="PANTHER" id="PTHR43133">
    <property type="entry name" value="RNA POLYMERASE ECF-TYPE SIGMA FACTO"/>
    <property type="match status" value="1"/>
</dbReference>
<proteinExistence type="predicted"/>
<evidence type="ECO:0000259" key="5">
    <source>
        <dbReference type="Pfam" id="PF04542"/>
    </source>
</evidence>
<dbReference type="InterPro" id="IPR039425">
    <property type="entry name" value="RNA_pol_sigma-70-like"/>
</dbReference>
<organism evidence="6 7">
    <name type="scientific">Aureliella helgolandensis</name>
    <dbReference type="NCBI Taxonomy" id="2527968"/>
    <lineage>
        <taxon>Bacteria</taxon>
        <taxon>Pseudomonadati</taxon>
        <taxon>Planctomycetota</taxon>
        <taxon>Planctomycetia</taxon>
        <taxon>Pirellulales</taxon>
        <taxon>Pirellulaceae</taxon>
        <taxon>Aureliella</taxon>
    </lineage>
</organism>
<sequence length="196" mass="22434">MTMTTSLDLLHKVKSMSDAQAWGAFLLKYEPFIESCLTRYGLDGHAAADVRQDVMCVLLRELPRFEHSGNAGAFRTWLRKITANRLATFLRRQTRLRGPQVIHLESAVEQLVRDDSELAQRWDREHDCFLIGRLLERIAPDFAPQTIAAFEKQVFGELSADEVAELLCMPKASVITAKSRVLRRLKQHATELEERI</sequence>
<dbReference type="Pfam" id="PF04542">
    <property type="entry name" value="Sigma70_r2"/>
    <property type="match status" value="1"/>
</dbReference>
<keyword evidence="3" id="KW-0238">DNA-binding</keyword>
<gene>
    <name evidence="6" type="ORF">Q31a_14710</name>
</gene>
<keyword evidence="2" id="KW-0731">Sigma factor</keyword>
<dbReference type="KEGG" id="ahel:Q31a_14710"/>
<keyword evidence="7" id="KW-1185">Reference proteome</keyword>
<dbReference type="Gene3D" id="1.10.1740.10">
    <property type="match status" value="1"/>
</dbReference>
<evidence type="ECO:0000313" key="6">
    <source>
        <dbReference type="EMBL" id="QDV23173.1"/>
    </source>
</evidence>
<evidence type="ECO:0000256" key="3">
    <source>
        <dbReference type="ARBA" id="ARBA00023125"/>
    </source>
</evidence>
<evidence type="ECO:0000256" key="4">
    <source>
        <dbReference type="ARBA" id="ARBA00023163"/>
    </source>
</evidence>
<dbReference type="SUPFAM" id="SSF88946">
    <property type="entry name" value="Sigma2 domain of RNA polymerase sigma factors"/>
    <property type="match status" value="1"/>
</dbReference>
<dbReference type="RefSeq" id="WP_145075815.1">
    <property type="nucleotide sequence ID" value="NZ_CP036298.1"/>
</dbReference>
<accession>A0A518G3K3</accession>
<dbReference type="AlphaFoldDB" id="A0A518G3K3"/>
<dbReference type="OrthoDB" id="258490at2"/>
<feature type="domain" description="RNA polymerase sigma-70 region 2" evidence="5">
    <location>
        <begin position="28"/>
        <end position="95"/>
    </location>
</feature>
<dbReference type="GO" id="GO:0006352">
    <property type="term" value="P:DNA-templated transcription initiation"/>
    <property type="evidence" value="ECO:0007669"/>
    <property type="project" value="InterPro"/>
</dbReference>
<dbReference type="GO" id="GO:0003677">
    <property type="term" value="F:DNA binding"/>
    <property type="evidence" value="ECO:0007669"/>
    <property type="project" value="UniProtKB-KW"/>
</dbReference>
<dbReference type="PANTHER" id="PTHR43133:SF8">
    <property type="entry name" value="RNA POLYMERASE SIGMA FACTOR HI_1459-RELATED"/>
    <property type="match status" value="1"/>
</dbReference>
<protein>
    <submittedName>
        <fullName evidence="6">RNA polymerase sigma factor RpoE</fullName>
    </submittedName>
</protein>
<evidence type="ECO:0000256" key="1">
    <source>
        <dbReference type="ARBA" id="ARBA00023015"/>
    </source>
</evidence>
<evidence type="ECO:0000313" key="7">
    <source>
        <dbReference type="Proteomes" id="UP000318017"/>
    </source>
</evidence>
<evidence type="ECO:0000256" key="2">
    <source>
        <dbReference type="ARBA" id="ARBA00023082"/>
    </source>
</evidence>
<dbReference type="EMBL" id="CP036298">
    <property type="protein sequence ID" value="QDV23173.1"/>
    <property type="molecule type" value="Genomic_DNA"/>
</dbReference>
<dbReference type="InterPro" id="IPR007627">
    <property type="entry name" value="RNA_pol_sigma70_r2"/>
</dbReference>
<reference evidence="6 7" key="1">
    <citation type="submission" date="2019-02" db="EMBL/GenBank/DDBJ databases">
        <title>Deep-cultivation of Planctomycetes and their phenomic and genomic characterization uncovers novel biology.</title>
        <authorList>
            <person name="Wiegand S."/>
            <person name="Jogler M."/>
            <person name="Boedeker C."/>
            <person name="Pinto D."/>
            <person name="Vollmers J."/>
            <person name="Rivas-Marin E."/>
            <person name="Kohn T."/>
            <person name="Peeters S.H."/>
            <person name="Heuer A."/>
            <person name="Rast P."/>
            <person name="Oberbeckmann S."/>
            <person name="Bunk B."/>
            <person name="Jeske O."/>
            <person name="Meyerdierks A."/>
            <person name="Storesund J.E."/>
            <person name="Kallscheuer N."/>
            <person name="Luecker S."/>
            <person name="Lage O.M."/>
            <person name="Pohl T."/>
            <person name="Merkel B.J."/>
            <person name="Hornburger P."/>
            <person name="Mueller R.-W."/>
            <person name="Bruemmer F."/>
            <person name="Labrenz M."/>
            <person name="Spormann A.M."/>
            <person name="Op den Camp H."/>
            <person name="Overmann J."/>
            <person name="Amann R."/>
            <person name="Jetten M.S.M."/>
            <person name="Mascher T."/>
            <person name="Medema M.H."/>
            <person name="Devos D.P."/>
            <person name="Kaster A.-K."/>
            <person name="Ovreas L."/>
            <person name="Rohde M."/>
            <person name="Galperin M.Y."/>
            <person name="Jogler C."/>
        </authorList>
    </citation>
    <scope>NUCLEOTIDE SEQUENCE [LARGE SCALE GENOMIC DNA]</scope>
    <source>
        <strain evidence="6 7">Q31a</strain>
    </source>
</reference>
<dbReference type="Proteomes" id="UP000318017">
    <property type="component" value="Chromosome"/>
</dbReference>
<name>A0A518G3K3_9BACT</name>
<dbReference type="InterPro" id="IPR014284">
    <property type="entry name" value="RNA_pol_sigma-70_dom"/>
</dbReference>
<dbReference type="NCBIfam" id="TIGR02937">
    <property type="entry name" value="sigma70-ECF"/>
    <property type="match status" value="1"/>
</dbReference>
<dbReference type="GO" id="GO:0016987">
    <property type="term" value="F:sigma factor activity"/>
    <property type="evidence" value="ECO:0007669"/>
    <property type="project" value="UniProtKB-KW"/>
</dbReference>
<dbReference type="InterPro" id="IPR013325">
    <property type="entry name" value="RNA_pol_sigma_r2"/>
</dbReference>
<keyword evidence="1" id="KW-0805">Transcription regulation</keyword>
<keyword evidence="4" id="KW-0804">Transcription</keyword>